<keyword evidence="1" id="KW-0472">Membrane</keyword>
<evidence type="ECO:0000313" key="2">
    <source>
        <dbReference type="Proteomes" id="UP000887563"/>
    </source>
</evidence>
<name>A0A914LF42_MELIC</name>
<dbReference type="AlphaFoldDB" id="A0A914LF42"/>
<dbReference type="Proteomes" id="UP000887563">
    <property type="component" value="Unplaced"/>
</dbReference>
<proteinExistence type="predicted"/>
<dbReference type="WBParaSite" id="Minc3s00384g11396">
    <property type="protein sequence ID" value="Minc3s00384g11396"/>
    <property type="gene ID" value="Minc3s00384g11396"/>
</dbReference>
<organism evidence="2 3">
    <name type="scientific">Meloidogyne incognita</name>
    <name type="common">Southern root-knot nematode worm</name>
    <name type="synonym">Oxyuris incognita</name>
    <dbReference type="NCBI Taxonomy" id="6306"/>
    <lineage>
        <taxon>Eukaryota</taxon>
        <taxon>Metazoa</taxon>
        <taxon>Ecdysozoa</taxon>
        <taxon>Nematoda</taxon>
        <taxon>Chromadorea</taxon>
        <taxon>Rhabditida</taxon>
        <taxon>Tylenchina</taxon>
        <taxon>Tylenchomorpha</taxon>
        <taxon>Tylenchoidea</taxon>
        <taxon>Meloidogynidae</taxon>
        <taxon>Meloidogyninae</taxon>
        <taxon>Meloidogyne</taxon>
        <taxon>Meloidogyne incognita group</taxon>
    </lineage>
</organism>
<sequence>MYFFICWFFETFVFIINMVGFHIRKAGMNNLKNLVFSMPNSCKLIKSKFALRVKLKRNCVLCPSAGLIGAHT</sequence>
<feature type="transmembrane region" description="Helical" evidence="1">
    <location>
        <begin position="6"/>
        <end position="23"/>
    </location>
</feature>
<keyword evidence="1" id="KW-1133">Transmembrane helix</keyword>
<keyword evidence="2" id="KW-1185">Reference proteome</keyword>
<evidence type="ECO:0000256" key="1">
    <source>
        <dbReference type="SAM" id="Phobius"/>
    </source>
</evidence>
<reference evidence="3" key="1">
    <citation type="submission" date="2022-11" db="UniProtKB">
        <authorList>
            <consortium name="WormBaseParasite"/>
        </authorList>
    </citation>
    <scope>IDENTIFICATION</scope>
</reference>
<evidence type="ECO:0000313" key="3">
    <source>
        <dbReference type="WBParaSite" id="Minc3s00384g11396"/>
    </source>
</evidence>
<accession>A0A914LF42</accession>
<keyword evidence="1" id="KW-0812">Transmembrane</keyword>
<protein>
    <submittedName>
        <fullName evidence="3">Candidate secreted effector</fullName>
    </submittedName>
</protein>